<dbReference type="AlphaFoldDB" id="A0A6S7GAW5"/>
<reference evidence="1" key="1">
    <citation type="submission" date="2020-04" db="EMBL/GenBank/DDBJ databases">
        <authorList>
            <person name="Alioto T."/>
            <person name="Alioto T."/>
            <person name="Gomez Garrido J."/>
        </authorList>
    </citation>
    <scope>NUCLEOTIDE SEQUENCE</scope>
    <source>
        <strain evidence="1">A484AB</strain>
    </source>
</reference>
<keyword evidence="2" id="KW-1185">Reference proteome</keyword>
<evidence type="ECO:0000313" key="2">
    <source>
        <dbReference type="Proteomes" id="UP001152795"/>
    </source>
</evidence>
<name>A0A6S7GAW5_PARCT</name>
<sequence>MYSILSSVLSSIFRLLWNTVRNETGALTEEKCRKIIVQDLDNIKSKLDGLVRKDLLSSFSFLKEGICRLKTSLDNSIANGEEITWRTEYEHGESTDFTRDKQAIQNTRDNPTKTHSCESEQVGASLQEIFNETRSLSTMLKASKEVSNERYLSAKESFKEARKEATRAFSNGALDTKDRILATKLRIISAILENLEDADAAMSDCVMYMEALHSIPAIQQAFLYYSNYPKCRGTKEIDEIKRKDILANIRSIQKIHVVMYDFAKEFTRNPPEFLLKWPTVNVEAKSIHLVYEANDTLAISYQMPTKDMPAMEASIPVNAMRLNTFCSAVNSKGEIVAMSWDDNEVKLIKPTGEIKVFCSLPLEICLPMHSLAIDNEDYVYILTWNKKQDDEKNNYEILVFSADGNLKRQHPFEFLGETKNSSFTICVNDRKKVFIHCQGDDQLYVYDTTASGRYVVEVSMFSLERKFNAPLCLCPVKKDLLLVAPKISGHCLCLYGGREDCVEISNTTRNSRCGIPSNHHEDNYLCMCLP</sequence>
<gene>
    <name evidence="1" type="ORF">PACLA_8A075570</name>
</gene>
<organism evidence="1 2">
    <name type="scientific">Paramuricea clavata</name>
    <name type="common">Red gorgonian</name>
    <name type="synonym">Violescent sea-whip</name>
    <dbReference type="NCBI Taxonomy" id="317549"/>
    <lineage>
        <taxon>Eukaryota</taxon>
        <taxon>Metazoa</taxon>
        <taxon>Cnidaria</taxon>
        <taxon>Anthozoa</taxon>
        <taxon>Octocorallia</taxon>
        <taxon>Malacalcyonacea</taxon>
        <taxon>Plexauridae</taxon>
        <taxon>Paramuricea</taxon>
    </lineage>
</organism>
<dbReference type="Proteomes" id="UP001152795">
    <property type="component" value="Unassembled WGS sequence"/>
</dbReference>
<dbReference type="InterPro" id="IPR011042">
    <property type="entry name" value="6-blade_b-propeller_TolB-like"/>
</dbReference>
<proteinExistence type="predicted"/>
<dbReference type="EMBL" id="CACRXK020000898">
    <property type="protein sequence ID" value="CAB3985656.1"/>
    <property type="molecule type" value="Genomic_DNA"/>
</dbReference>
<dbReference type="Gene3D" id="2.120.10.30">
    <property type="entry name" value="TolB, C-terminal domain"/>
    <property type="match status" value="1"/>
</dbReference>
<dbReference type="SUPFAM" id="SSF63825">
    <property type="entry name" value="YWTD domain"/>
    <property type="match status" value="1"/>
</dbReference>
<protein>
    <submittedName>
        <fullName evidence="1">Uncharacterized protein</fullName>
    </submittedName>
</protein>
<evidence type="ECO:0000313" key="1">
    <source>
        <dbReference type="EMBL" id="CAB3985656.1"/>
    </source>
</evidence>
<comment type="caution">
    <text evidence="1">The sequence shown here is derived from an EMBL/GenBank/DDBJ whole genome shotgun (WGS) entry which is preliminary data.</text>
</comment>
<accession>A0A6S7GAW5</accession>